<keyword evidence="7 9" id="KW-0687">Ribonucleoprotein</keyword>
<keyword evidence="5 9" id="KW-0342">GTP-binding</keyword>
<evidence type="ECO:0000256" key="3">
    <source>
        <dbReference type="ARBA" id="ARBA00022801"/>
    </source>
</evidence>
<dbReference type="PROSITE" id="PS00300">
    <property type="entry name" value="SRP54"/>
    <property type="match status" value="1"/>
</dbReference>
<dbReference type="PANTHER" id="PTHR11564">
    <property type="entry name" value="SIGNAL RECOGNITION PARTICLE 54K PROTEIN SRP54"/>
    <property type="match status" value="1"/>
</dbReference>
<protein>
    <recommendedName>
        <fullName evidence="9">Signal recognition particle protein</fullName>
        <ecNumber evidence="9">3.6.5.4</ecNumber>
    </recommendedName>
    <alternativeName>
        <fullName evidence="9">Fifty-four homolog</fullName>
    </alternativeName>
</protein>
<dbReference type="AlphaFoldDB" id="A0A8E4GI26"/>
<dbReference type="PANTHER" id="PTHR11564:SF5">
    <property type="entry name" value="SIGNAL RECOGNITION PARTICLE SUBUNIT SRP54"/>
    <property type="match status" value="1"/>
</dbReference>
<dbReference type="Pfam" id="PF02978">
    <property type="entry name" value="SRP_SPB"/>
    <property type="match status" value="1"/>
</dbReference>
<feature type="binding site" evidence="9">
    <location>
        <begin position="260"/>
        <end position="263"/>
    </location>
    <ligand>
        <name>GTP</name>
        <dbReference type="ChEBI" id="CHEBI:37565"/>
    </ligand>
</feature>
<keyword evidence="3 9" id="KW-0378">Hydrolase</keyword>
<dbReference type="GO" id="GO:0048500">
    <property type="term" value="C:signal recognition particle"/>
    <property type="evidence" value="ECO:0007669"/>
    <property type="project" value="UniProtKB-UniRule"/>
</dbReference>
<dbReference type="InterPro" id="IPR013822">
    <property type="entry name" value="Signal_recog_particl_SRP54_hlx"/>
</dbReference>
<feature type="binding site" evidence="9">
    <location>
        <begin position="119"/>
        <end position="126"/>
    </location>
    <ligand>
        <name>GTP</name>
        <dbReference type="ChEBI" id="CHEBI:37565"/>
    </ligand>
</feature>
<dbReference type="Gene3D" id="1.20.120.140">
    <property type="entry name" value="Signal recognition particle SRP54, nucleotide-binding domain"/>
    <property type="match status" value="1"/>
</dbReference>
<dbReference type="HAMAP" id="MF_00306">
    <property type="entry name" value="SRP54"/>
    <property type="match status" value="1"/>
</dbReference>
<dbReference type="Pfam" id="PF00448">
    <property type="entry name" value="SRP54"/>
    <property type="match status" value="1"/>
</dbReference>
<dbReference type="InterPro" id="IPR027417">
    <property type="entry name" value="P-loop_NTPase"/>
</dbReference>
<dbReference type="GO" id="GO:0006614">
    <property type="term" value="P:SRP-dependent cotranslational protein targeting to membrane"/>
    <property type="evidence" value="ECO:0007669"/>
    <property type="project" value="InterPro"/>
</dbReference>
<dbReference type="InterPro" id="IPR004125">
    <property type="entry name" value="Signal_recog_particle_SRP54_M"/>
</dbReference>
<sequence length="466" mass="52022">MKQRALNFGREIMFDNLSEKVSRALRNISGQGRITAENIKETLRELRIALLDADVALPVVVNFIDRVKKAALGREVNKNLTPSQSFLSIVKKEMTHAMGAVNTEINLVTQPPAVILIAGLQGVGKTTSVGKIGKFLKEKYTKKVLVVSSDVYRPAAIKQLETLAKEAEIDFFPSEITEKPIEIVKSALQFAKQKLYDVLIVDTAGRMHINVVMMNEIKQIYDTINPIETLFIVDAMTGQDAANAAKAFQEKIQLTGIVLTKVDGDIRGGAALSVRHITNIPIKFLGVGEKQQALEPFYPDRIASRILGMGDVLSLIEDIESKIDYAQTEKLAQKIKQGEGFNLNDFMCQLRQMSDMGGIHSILEKMPGIGQLPENLKNQIDNKLLIDMESIIKSMTLKERANPEIIKGSRKRRIAQGSGMQMQDINRLLKHFDNMRRLMKQMKTGSLPKKMIHGIEGIISKKFFGH</sequence>
<comment type="catalytic activity">
    <reaction evidence="8 9">
        <text>GTP + H2O = GDP + phosphate + H(+)</text>
        <dbReference type="Rhea" id="RHEA:19669"/>
        <dbReference type="ChEBI" id="CHEBI:15377"/>
        <dbReference type="ChEBI" id="CHEBI:15378"/>
        <dbReference type="ChEBI" id="CHEBI:37565"/>
        <dbReference type="ChEBI" id="CHEBI:43474"/>
        <dbReference type="ChEBI" id="CHEBI:58189"/>
        <dbReference type="EC" id="3.6.5.4"/>
    </reaction>
</comment>
<dbReference type="SUPFAM" id="SSF52540">
    <property type="entry name" value="P-loop containing nucleoside triphosphate hydrolases"/>
    <property type="match status" value="1"/>
</dbReference>
<gene>
    <name evidence="9 11" type="primary">ffh</name>
    <name evidence="11" type="ORF">PROFFT_A_00540</name>
</gene>
<dbReference type="GO" id="GO:0003924">
    <property type="term" value="F:GTPase activity"/>
    <property type="evidence" value="ECO:0007669"/>
    <property type="project" value="UniProtKB-UniRule"/>
</dbReference>
<dbReference type="Gene3D" id="3.40.50.300">
    <property type="entry name" value="P-loop containing nucleotide triphosphate hydrolases"/>
    <property type="match status" value="1"/>
</dbReference>
<evidence type="ECO:0000313" key="11">
    <source>
        <dbReference type="EMBL" id="CAD6507293.1"/>
    </source>
</evidence>
<proteinExistence type="inferred from homology"/>
<dbReference type="SMART" id="SM00962">
    <property type="entry name" value="SRP54"/>
    <property type="match status" value="1"/>
</dbReference>
<organism evidence="11 12">
    <name type="scientific">Candidatus Profftia tarda</name>
    <dbReference type="NCBI Taxonomy" id="1177216"/>
    <lineage>
        <taxon>Bacteria</taxon>
        <taxon>Pseudomonadati</taxon>
        <taxon>Pseudomonadota</taxon>
        <taxon>Gammaproteobacteria</taxon>
        <taxon>Enterobacterales</taxon>
        <taxon>Enterobacteriaceae</taxon>
        <taxon>Candidatus Profftia</taxon>
    </lineage>
</organism>
<comment type="domain">
    <text evidence="9">Composed of three domains: the N-terminal N domain, which is responsible for interactions with the ribosome, the central G domain, which binds GTP, and the C-terminal M domain, which binds the RNA and the signal sequence of the RNC.</text>
</comment>
<evidence type="ECO:0000256" key="6">
    <source>
        <dbReference type="ARBA" id="ARBA00023135"/>
    </source>
</evidence>
<keyword evidence="9" id="KW-0963">Cytoplasm</keyword>
<dbReference type="EC" id="3.6.5.4" evidence="9"/>
<feature type="domain" description="SRP54-type proteins GTP-binding" evidence="10">
    <location>
        <begin position="281"/>
        <end position="294"/>
    </location>
</feature>
<dbReference type="GO" id="GO:0005525">
    <property type="term" value="F:GTP binding"/>
    <property type="evidence" value="ECO:0007669"/>
    <property type="project" value="UniProtKB-UniRule"/>
</dbReference>
<keyword evidence="2 9" id="KW-0547">Nucleotide-binding</keyword>
<comment type="function">
    <text evidence="9">Involved in targeting and insertion of nascent membrane proteins into the cytoplasmic membrane. Binds to the hydrophobic signal sequence of the ribosome-nascent chain (RNC) as it emerges from the ribosomes. The SRP-RNC complex is then targeted to the cytoplasmic membrane where it interacts with the SRP receptor FtsY. Interaction with FtsY leads to the transfer of the RNC complex to the Sec translocase for insertion into the membrane, the hydrolysis of GTP by both Ffh and FtsY, and the dissociation of the SRP-FtsY complex into the individual components.</text>
</comment>
<dbReference type="GO" id="GO:0008312">
    <property type="term" value="F:7S RNA binding"/>
    <property type="evidence" value="ECO:0007669"/>
    <property type="project" value="InterPro"/>
</dbReference>
<comment type="subunit">
    <text evidence="9">Part of the signal recognition particle protein translocation system, which is composed of SRP and FtsY. SRP is a ribonucleoprotein composed of Ffh and a 4.5S RNA molecule.</text>
</comment>
<dbReference type="InterPro" id="IPR000897">
    <property type="entry name" value="SRP54_GTPase_dom"/>
</dbReference>
<dbReference type="Proteomes" id="UP000683585">
    <property type="component" value="Chromosome"/>
</dbReference>
<dbReference type="CDD" id="cd18539">
    <property type="entry name" value="SRP_G"/>
    <property type="match status" value="1"/>
</dbReference>
<evidence type="ECO:0000256" key="7">
    <source>
        <dbReference type="ARBA" id="ARBA00023274"/>
    </source>
</evidence>
<dbReference type="InterPro" id="IPR003593">
    <property type="entry name" value="AAA+_ATPase"/>
</dbReference>
<keyword evidence="12" id="KW-1185">Reference proteome</keyword>
<keyword evidence="4 9" id="KW-0694">RNA-binding</keyword>
<feature type="binding site" evidence="9">
    <location>
        <begin position="202"/>
        <end position="206"/>
    </location>
    <ligand>
        <name>GTP</name>
        <dbReference type="ChEBI" id="CHEBI:37565"/>
    </ligand>
</feature>
<accession>A0A8E4GI26</accession>
<name>A0A8E4GI26_9ENTR</name>
<evidence type="ECO:0000256" key="5">
    <source>
        <dbReference type="ARBA" id="ARBA00023134"/>
    </source>
</evidence>
<evidence type="ECO:0000313" key="12">
    <source>
        <dbReference type="Proteomes" id="UP000683585"/>
    </source>
</evidence>
<dbReference type="SMART" id="SM00382">
    <property type="entry name" value="AAA"/>
    <property type="match status" value="1"/>
</dbReference>
<dbReference type="InterPro" id="IPR004780">
    <property type="entry name" value="SRP"/>
</dbReference>
<dbReference type="InterPro" id="IPR042101">
    <property type="entry name" value="SRP54_N_sf"/>
</dbReference>
<evidence type="ECO:0000256" key="1">
    <source>
        <dbReference type="ARBA" id="ARBA00005450"/>
    </source>
</evidence>
<dbReference type="EMBL" id="LR890047">
    <property type="protein sequence ID" value="CAD6507293.1"/>
    <property type="molecule type" value="Genomic_DNA"/>
</dbReference>
<keyword evidence="6 9" id="KW-0733">Signal recognition particle</keyword>
<evidence type="ECO:0000256" key="2">
    <source>
        <dbReference type="ARBA" id="ARBA00022741"/>
    </source>
</evidence>
<dbReference type="KEGG" id="ptf:PROFFT_A_00540"/>
<evidence type="ECO:0000256" key="4">
    <source>
        <dbReference type="ARBA" id="ARBA00022884"/>
    </source>
</evidence>
<comment type="similarity">
    <text evidence="1 9">Belongs to the GTP-binding SRP family. SRP54 subfamily.</text>
</comment>
<dbReference type="InterPro" id="IPR022941">
    <property type="entry name" value="SRP54"/>
</dbReference>
<dbReference type="SUPFAM" id="SSF47446">
    <property type="entry name" value="Signal peptide-binding domain"/>
    <property type="match status" value="1"/>
</dbReference>
<dbReference type="NCBIfam" id="TIGR00959">
    <property type="entry name" value="ffh"/>
    <property type="match status" value="1"/>
</dbReference>
<dbReference type="Pfam" id="PF02881">
    <property type="entry name" value="SRP54_N"/>
    <property type="match status" value="1"/>
</dbReference>
<comment type="subcellular location">
    <subcellularLocation>
        <location evidence="9">Cytoplasm</location>
    </subcellularLocation>
    <text evidence="9">The SRP-RNC complex is targeted to the cytoplasmic membrane.</text>
</comment>
<dbReference type="FunFam" id="3.40.50.300:FF:000022">
    <property type="entry name" value="Signal recognition particle 54 kDa subunit"/>
    <property type="match status" value="1"/>
</dbReference>
<evidence type="ECO:0000256" key="8">
    <source>
        <dbReference type="ARBA" id="ARBA00048027"/>
    </source>
</evidence>
<reference evidence="11" key="1">
    <citation type="submission" date="2020-10" db="EMBL/GenBank/DDBJ databases">
        <authorList>
            <person name="Szabo G."/>
        </authorList>
    </citation>
    <scope>NUCLEOTIDE SEQUENCE</scope>
    <source>
        <strain evidence="11">PROFFT</strain>
    </source>
</reference>
<evidence type="ECO:0000259" key="10">
    <source>
        <dbReference type="PROSITE" id="PS00300"/>
    </source>
</evidence>
<dbReference type="Gene3D" id="1.10.260.30">
    <property type="entry name" value="Signal recognition particle, SRP54 subunit, M-domain"/>
    <property type="match status" value="1"/>
</dbReference>
<dbReference type="SMART" id="SM00963">
    <property type="entry name" value="SRP54_N"/>
    <property type="match status" value="1"/>
</dbReference>
<evidence type="ECO:0000256" key="9">
    <source>
        <dbReference type="HAMAP-Rule" id="MF_00306"/>
    </source>
</evidence>
<dbReference type="InterPro" id="IPR036891">
    <property type="entry name" value="Signal_recog_part_SRP54_M_sf"/>
</dbReference>